<dbReference type="InterPro" id="IPR052900">
    <property type="entry name" value="Phospholipid_Metab_Enz"/>
</dbReference>
<evidence type="ECO:0000313" key="4">
    <source>
        <dbReference type="Proteomes" id="UP001329151"/>
    </source>
</evidence>
<dbReference type="Gene3D" id="2.60.40.380">
    <property type="entry name" value="Purple acid phosphatase-like, N-terminal"/>
    <property type="match status" value="1"/>
</dbReference>
<dbReference type="PROSITE" id="PS51257">
    <property type="entry name" value="PROKAR_LIPOPROTEIN"/>
    <property type="match status" value="1"/>
</dbReference>
<reference evidence="3 4" key="1">
    <citation type="submission" date="2023-10" db="EMBL/GenBank/DDBJ databases">
        <title>Complete Genome Sequence of Limnobacter thiooxidans CS-K2T, Isolated from freshwater lake sediments in Bavaria, Germany.</title>
        <authorList>
            <person name="Naruki M."/>
            <person name="Watanabe A."/>
            <person name="Warashina T."/>
            <person name="Morita T."/>
            <person name="Arakawa K."/>
        </authorList>
    </citation>
    <scope>NUCLEOTIDE SEQUENCE [LARGE SCALE GENOMIC DNA]</scope>
    <source>
        <strain evidence="3 4">CS-K2</strain>
    </source>
</reference>
<dbReference type="InterPro" id="IPR029052">
    <property type="entry name" value="Metallo-depent_PP-like"/>
</dbReference>
<dbReference type="InterPro" id="IPR032093">
    <property type="entry name" value="PhoD_N"/>
</dbReference>
<dbReference type="KEGG" id="lto:RGQ30_21660"/>
<dbReference type="AlphaFoldDB" id="A0AA86MF22"/>
<accession>A0AA86MF22</accession>
<dbReference type="PANTHER" id="PTHR43606">
    <property type="entry name" value="PHOSPHATASE, PUTATIVE (AFU_ORTHOLOGUE AFUA_6G08710)-RELATED"/>
    <property type="match status" value="1"/>
</dbReference>
<dbReference type="SUPFAM" id="SSF56300">
    <property type="entry name" value="Metallo-dependent phosphatases"/>
    <property type="match status" value="1"/>
</dbReference>
<proteinExistence type="predicted"/>
<dbReference type="InterPro" id="IPR038607">
    <property type="entry name" value="PhoD-like_sf"/>
</dbReference>
<dbReference type="Proteomes" id="UP001329151">
    <property type="component" value="Chromosome"/>
</dbReference>
<name>A0AA86MF22_9BURK</name>
<dbReference type="Gene3D" id="3.60.21.70">
    <property type="entry name" value="PhoD-like phosphatase"/>
    <property type="match status" value="1"/>
</dbReference>
<protein>
    <submittedName>
        <fullName evidence="3">Alkaline phosphatase</fullName>
    </submittedName>
</protein>
<evidence type="ECO:0000259" key="1">
    <source>
        <dbReference type="Pfam" id="PF09423"/>
    </source>
</evidence>
<evidence type="ECO:0000259" key="2">
    <source>
        <dbReference type="Pfam" id="PF16655"/>
    </source>
</evidence>
<dbReference type="InterPro" id="IPR018946">
    <property type="entry name" value="PhoD-like_MPP"/>
</dbReference>
<feature type="domain" description="PhoD-like phosphatase metallophosphatase" evidence="1">
    <location>
        <begin position="187"/>
        <end position="553"/>
    </location>
</feature>
<dbReference type="RefSeq" id="WP_130555880.1">
    <property type="nucleotide sequence ID" value="NZ_AP028947.1"/>
</dbReference>
<feature type="domain" description="Phospholipase D N-terminal" evidence="2">
    <location>
        <begin position="58"/>
        <end position="134"/>
    </location>
</feature>
<dbReference type="Pfam" id="PF09423">
    <property type="entry name" value="PhoD"/>
    <property type="match status" value="1"/>
</dbReference>
<evidence type="ECO:0000313" key="3">
    <source>
        <dbReference type="EMBL" id="BET26665.1"/>
    </source>
</evidence>
<dbReference type="CDD" id="cd07389">
    <property type="entry name" value="MPP_PhoD"/>
    <property type="match status" value="1"/>
</dbReference>
<dbReference type="PANTHER" id="PTHR43606:SF2">
    <property type="entry name" value="ALKALINE PHOSPHATASE FAMILY PROTEIN (AFU_ORTHOLOGUE AFUA_5G03860)"/>
    <property type="match status" value="1"/>
</dbReference>
<dbReference type="EMBL" id="AP028947">
    <property type="protein sequence ID" value="BET26665.1"/>
    <property type="molecule type" value="Genomic_DNA"/>
</dbReference>
<organism evidence="3 4">
    <name type="scientific">Limnobacter thiooxidans</name>
    <dbReference type="NCBI Taxonomy" id="131080"/>
    <lineage>
        <taxon>Bacteria</taxon>
        <taxon>Pseudomonadati</taxon>
        <taxon>Pseudomonadota</taxon>
        <taxon>Betaproteobacteria</taxon>
        <taxon>Burkholderiales</taxon>
        <taxon>Burkholderiaceae</taxon>
        <taxon>Limnobacter</taxon>
    </lineage>
</organism>
<sequence length="591" mass="65843">MDRRHFLRTGLAGISLPALVACGSDDTGALQSSTGSGPTVRPAEEVDALIAQNAFAWGVASGDPTAHELILWTAIAPANENVVSVPLILEYVLVQGQAEDPAQWNQIFQQGPIQQLGEFLALKARDYTVKIDLGNSALYENTSFGLGQMPALVAGQTVLYRFRAGSQTSRIGRSKTLPEGEVEQIRFATVSCSNLPAGFFSVYEMVRKESLDFVIHLGDYLYEGGGGGGNLNRNGVSRQPRPAKEMVLVEDYVQRHKQYKADPELQALHATHPMIAVWDDHEITNDAYKDGADNHQPDEGDYLVRRAIAIRTYYNWMPLRERFSRLETTFEPDPREVIYRDFQVGDLCSLIMLDTRIIGRDKQVEIVAVDPDRFNPQRNLLGLDQRRWLSDRLFASKQKNSLWTVLGQQVMFGQLNLLELPQVKLLDQSVLGNIAAVNMDQWDGYVAERNRVFNMIKDIGIENLVVLTGDIHTSWAIELFENPFTLLGGNPLQRSLGVEVVTPSVTSSGFPDEVADVVSAALPLLNPHIKYNELKTKGFALLEMSRTRLSVTWKYAQSVADESLIGMENEAMRKTMTVPLGSNRFESALPF</sequence>
<dbReference type="Pfam" id="PF16655">
    <property type="entry name" value="PhoD_N"/>
    <property type="match status" value="1"/>
</dbReference>
<keyword evidence="4" id="KW-1185">Reference proteome</keyword>
<gene>
    <name evidence="3" type="ORF">RGQ30_21660</name>
</gene>